<dbReference type="RefSeq" id="XP_003000960.1">
    <property type="nucleotide sequence ID" value="XM_003000914.1"/>
</dbReference>
<evidence type="ECO:0000313" key="4">
    <source>
        <dbReference type="Proteomes" id="UP000008698"/>
    </source>
</evidence>
<feature type="compositionally biased region" description="Polar residues" evidence="1">
    <location>
        <begin position="35"/>
        <end position="50"/>
    </location>
</feature>
<feature type="signal peptide" evidence="2">
    <location>
        <begin position="1"/>
        <end position="23"/>
    </location>
</feature>
<organism evidence="4">
    <name type="scientific">Verticillium alfalfae (strain VaMs.102 / ATCC MYA-4576 / FGSC 10136)</name>
    <name type="common">Verticillium wilt of alfalfa</name>
    <name type="synonym">Verticillium albo-atrum</name>
    <dbReference type="NCBI Taxonomy" id="526221"/>
    <lineage>
        <taxon>Eukaryota</taxon>
        <taxon>Fungi</taxon>
        <taxon>Dikarya</taxon>
        <taxon>Ascomycota</taxon>
        <taxon>Pezizomycotina</taxon>
        <taxon>Sordariomycetes</taxon>
        <taxon>Hypocreomycetidae</taxon>
        <taxon>Glomerellales</taxon>
        <taxon>Plectosphaerellaceae</taxon>
        <taxon>Verticillium</taxon>
    </lineage>
</organism>
<accession>C9SV31</accession>
<sequence>MTRSRGWFTPPAVSVWFLAIVAGHPSHVPRTMASNSVTWNTPPQNITTKANDGCKAHGWDPGPVQSVNSTLFIKALPNTVRDMNDAENGDTLLVGKDSLVLREGSSLRLTDRHRSPTLFYNHSPS</sequence>
<dbReference type="Proteomes" id="UP000008698">
    <property type="component" value="Unassembled WGS sequence"/>
</dbReference>
<protein>
    <submittedName>
        <fullName evidence="3">Predicted protein</fullName>
    </submittedName>
</protein>
<keyword evidence="2" id="KW-0732">Signal</keyword>
<dbReference type="KEGG" id="val:VDBG_08756"/>
<keyword evidence="4" id="KW-1185">Reference proteome</keyword>
<dbReference type="EMBL" id="DS985226">
    <property type="protein sequence ID" value="EEY22646.1"/>
    <property type="molecule type" value="Genomic_DNA"/>
</dbReference>
<reference evidence="4" key="1">
    <citation type="journal article" date="2011" name="PLoS Pathog.">
        <title>Comparative genomics yields insights into niche adaptation of plant vascular wilt pathogens.</title>
        <authorList>
            <person name="Klosterman S.J."/>
            <person name="Subbarao K.V."/>
            <person name="Kang S."/>
            <person name="Veronese P."/>
            <person name="Gold S.E."/>
            <person name="Thomma B.P.H.J."/>
            <person name="Chen Z."/>
            <person name="Henrissat B."/>
            <person name="Lee Y.-H."/>
            <person name="Park J."/>
            <person name="Garcia-Pedrajas M.D."/>
            <person name="Barbara D.J."/>
            <person name="Anchieta A."/>
            <person name="de Jonge R."/>
            <person name="Santhanam P."/>
            <person name="Maruthachalam K."/>
            <person name="Atallah Z."/>
            <person name="Amyotte S.G."/>
            <person name="Paz Z."/>
            <person name="Inderbitzin P."/>
            <person name="Hayes R.J."/>
            <person name="Heiman D.I."/>
            <person name="Young S."/>
            <person name="Zeng Q."/>
            <person name="Engels R."/>
            <person name="Galagan J."/>
            <person name="Cuomo C.A."/>
            <person name="Dobinson K.F."/>
            <person name="Ma L.-J."/>
        </authorList>
    </citation>
    <scope>NUCLEOTIDE SEQUENCE [LARGE SCALE GENOMIC DNA]</scope>
    <source>
        <strain evidence="4">VaMs.102 / ATCC MYA-4576 / FGSC 10136</strain>
    </source>
</reference>
<evidence type="ECO:0000256" key="1">
    <source>
        <dbReference type="SAM" id="MobiDB-lite"/>
    </source>
</evidence>
<feature type="region of interest" description="Disordered" evidence="1">
    <location>
        <begin position="35"/>
        <end position="60"/>
    </location>
</feature>
<proteinExistence type="predicted"/>
<evidence type="ECO:0000256" key="2">
    <source>
        <dbReference type="SAM" id="SignalP"/>
    </source>
</evidence>
<evidence type="ECO:0000313" key="3">
    <source>
        <dbReference type="EMBL" id="EEY22646.1"/>
    </source>
</evidence>
<gene>
    <name evidence="3" type="ORF">VDBG_08756</name>
</gene>
<dbReference type="OrthoDB" id="10451203at2759"/>
<name>C9SV31_VERA1</name>
<dbReference type="AlphaFoldDB" id="C9SV31"/>
<dbReference type="GeneID" id="9534348"/>
<feature type="chain" id="PRO_5003002454" evidence="2">
    <location>
        <begin position="24"/>
        <end position="125"/>
    </location>
</feature>
<dbReference type="HOGENOM" id="CLU_1994347_0_0_1"/>